<dbReference type="EMBL" id="CP016020">
    <property type="protein sequence ID" value="APH06473.1"/>
    <property type="molecule type" value="Genomic_DNA"/>
</dbReference>
<name>A0A1L3MVW4_9BACI</name>
<dbReference type="STRING" id="1547283.A9C19_18000"/>
<dbReference type="GO" id="GO:0016881">
    <property type="term" value="F:acid-amino acid ligase activity"/>
    <property type="evidence" value="ECO:0007669"/>
    <property type="project" value="UniProtKB-ARBA"/>
</dbReference>
<dbReference type="GO" id="GO:0019290">
    <property type="term" value="P:siderophore biosynthetic process"/>
    <property type="evidence" value="ECO:0007669"/>
    <property type="project" value="InterPro"/>
</dbReference>
<dbReference type="AlphaFoldDB" id="A0A1L3MVW4"/>
<accession>A0A1L3MVW4</accession>
<dbReference type="InterPro" id="IPR037455">
    <property type="entry name" value="LucA/IucC-like"/>
</dbReference>
<evidence type="ECO:0000259" key="4">
    <source>
        <dbReference type="Pfam" id="PF06276"/>
    </source>
</evidence>
<dbReference type="InterPro" id="IPR022770">
    <property type="entry name" value="IucA/IucC-like_C"/>
</dbReference>
<protein>
    <submittedName>
        <fullName evidence="5">Siderophore biosynthesis protein</fullName>
    </submittedName>
</protein>
<feature type="domain" description="Aerobactin siderophore biosynthesis IucA/IucC N-terminal" evidence="3">
    <location>
        <begin position="157"/>
        <end position="379"/>
    </location>
</feature>
<evidence type="ECO:0000256" key="1">
    <source>
        <dbReference type="ARBA" id="ARBA00004924"/>
    </source>
</evidence>
<reference evidence="5 6" key="1">
    <citation type="journal article" date="2016" name="Sci. Rep.">
        <title>Complete genome sequence and transcriptomic analysis of a novel marine strain Bacillus weihaiensis reveals the mechanism of brown algae degradation.</title>
        <authorList>
            <person name="Zhu Y."/>
            <person name="Chen P."/>
            <person name="Bao Y."/>
            <person name="Men Y."/>
            <person name="Zeng Y."/>
            <person name="Yang J."/>
            <person name="Sun J."/>
            <person name="Sun Y."/>
        </authorList>
    </citation>
    <scope>NUCLEOTIDE SEQUENCE [LARGE SCALE GENOMIC DNA]</scope>
    <source>
        <strain evidence="5 6">Alg07</strain>
    </source>
</reference>
<evidence type="ECO:0000313" key="5">
    <source>
        <dbReference type="EMBL" id="APH06473.1"/>
    </source>
</evidence>
<dbReference type="OrthoDB" id="2989563at2"/>
<proteinExistence type="inferred from homology"/>
<dbReference type="InterPro" id="IPR007310">
    <property type="entry name" value="Aerobactin_biosyn_IucA/IucC_N"/>
</dbReference>
<dbReference type="PANTHER" id="PTHR34384:SF5">
    <property type="entry name" value="L-2,3-DIAMINOPROPANOATE--CITRATE LIGASE"/>
    <property type="match status" value="1"/>
</dbReference>
<evidence type="ECO:0000313" key="6">
    <source>
        <dbReference type="Proteomes" id="UP000181936"/>
    </source>
</evidence>
<gene>
    <name evidence="5" type="ORF">A9C19_18000</name>
</gene>
<dbReference type="Pfam" id="PF04183">
    <property type="entry name" value="IucA_IucC"/>
    <property type="match status" value="1"/>
</dbReference>
<dbReference type="Gene3D" id="1.10.510.40">
    <property type="match status" value="1"/>
</dbReference>
<dbReference type="Pfam" id="PF06276">
    <property type="entry name" value="FhuF"/>
    <property type="match status" value="1"/>
</dbReference>
<sequence>MNNSAKDIAENATFQAFVNSYVREVSTGFWMELEEWVAKRKATTTLSGTHMLEVELEQQGVTYALEIKYRSRAGRHIIGGALKYCVRKNQWIAENRLTVMITMIQEVHLLASVGRNREFTSHFDELMLRVIASYQTMATYIEGRLGDSTHLYSESSTFIETEQSLLFGHWFHPTPKSRQGMAGWQHQSYAPELKGSFQLHYFGIHHSLIKEDSLLDHRASELVRKSLHTLHIPEDMVLLPMHPLQAQWLLQQEYVKEALREETIKDLGPMGANYTATSSLRTVYNASEDFMYKFSIPVKVTNSLRVNQLHELKAGMVMAKLVRKSRFLERYPSFNVLEDPAYMTVSFPNQRESGFEVILRENQFPTGKDQGISSIAAIVQDPLPHHSSTLANLITKLAFLENRPCEEVSLDWFEKYWNCAIEPLIRLYDEHGIALEAHQQNSVLDLSEGYPKSYYYRDNQGYYLSKSLEKELRLLEPSLLETPELFYEDEIIQERFTYYLFMNQLFSVIYRFGADSLIEEDVLLTWSKERLQQVEKELSGCGKEFVHSILHKPKLSYKANLLTRLHDVDELTAELEQAIYTKIDNPFTMISKEEERAKVISYIS</sequence>
<dbReference type="KEGG" id="bwh:A9C19_18000"/>
<evidence type="ECO:0000256" key="2">
    <source>
        <dbReference type="ARBA" id="ARBA00007832"/>
    </source>
</evidence>
<dbReference type="Proteomes" id="UP000181936">
    <property type="component" value="Chromosome"/>
</dbReference>
<comment type="similarity">
    <text evidence="2">Belongs to the IucA/IucC family.</text>
</comment>
<keyword evidence="6" id="KW-1185">Reference proteome</keyword>
<feature type="domain" description="Aerobactin siderophore biosynthesis IucA/IucC-like C-terminal" evidence="4">
    <location>
        <begin position="411"/>
        <end position="572"/>
    </location>
</feature>
<organism evidence="5 6">
    <name type="scientific">Bacillus weihaiensis</name>
    <dbReference type="NCBI Taxonomy" id="1547283"/>
    <lineage>
        <taxon>Bacteria</taxon>
        <taxon>Bacillati</taxon>
        <taxon>Bacillota</taxon>
        <taxon>Bacilli</taxon>
        <taxon>Bacillales</taxon>
        <taxon>Bacillaceae</taxon>
        <taxon>Bacillus</taxon>
    </lineage>
</organism>
<dbReference type="RefSeq" id="WP_072581273.1">
    <property type="nucleotide sequence ID" value="NZ_CP016020.1"/>
</dbReference>
<evidence type="ECO:0000259" key="3">
    <source>
        <dbReference type="Pfam" id="PF04183"/>
    </source>
</evidence>
<dbReference type="PANTHER" id="PTHR34384">
    <property type="entry name" value="L-2,3-DIAMINOPROPANOATE--CITRATE LIGASE"/>
    <property type="match status" value="1"/>
</dbReference>
<comment type="pathway">
    <text evidence="1">Siderophore biosynthesis.</text>
</comment>